<organism evidence="1 2">
    <name type="scientific">Gluconobacter cerinus</name>
    <dbReference type="NCBI Taxonomy" id="38307"/>
    <lineage>
        <taxon>Bacteria</taxon>
        <taxon>Pseudomonadati</taxon>
        <taxon>Pseudomonadota</taxon>
        <taxon>Alphaproteobacteria</taxon>
        <taxon>Acetobacterales</taxon>
        <taxon>Acetobacteraceae</taxon>
        <taxon>Gluconobacter</taxon>
    </lineage>
</organism>
<reference evidence="1 2" key="1">
    <citation type="submission" date="2016-03" db="EMBL/GenBank/DDBJ databases">
        <title>Draft genome sequence of Gluconobacter cerinus strain CECT 9110.</title>
        <authorList>
            <person name="Sainz F."/>
            <person name="Mas A."/>
            <person name="Torija M.J."/>
        </authorList>
    </citation>
    <scope>NUCLEOTIDE SEQUENCE [LARGE SCALE GENOMIC DNA]</scope>
    <source>
        <strain evidence="1 2">CECT 9110</strain>
    </source>
</reference>
<name>A0A1B6VJ00_9PROT</name>
<dbReference type="Proteomes" id="UP000077786">
    <property type="component" value="Unassembled WGS sequence"/>
</dbReference>
<comment type="caution">
    <text evidence="1">The sequence shown here is derived from an EMBL/GenBank/DDBJ whole genome shotgun (WGS) entry which is preliminary data.</text>
</comment>
<evidence type="ECO:0000313" key="2">
    <source>
        <dbReference type="Proteomes" id="UP000077786"/>
    </source>
</evidence>
<protein>
    <submittedName>
        <fullName evidence="1">Uncharacterized protein</fullName>
    </submittedName>
</protein>
<accession>A0A1B6VJ00</accession>
<dbReference type="PATRIC" id="fig|38307.3.peg.2414"/>
<evidence type="ECO:0000313" key="1">
    <source>
        <dbReference type="EMBL" id="OAJ66937.1"/>
    </source>
</evidence>
<dbReference type="RefSeq" id="WP_064274976.1">
    <property type="nucleotide sequence ID" value="NZ_LUTU01000011.1"/>
</dbReference>
<dbReference type="EMBL" id="LUTU01000011">
    <property type="protein sequence ID" value="OAJ66937.1"/>
    <property type="molecule type" value="Genomic_DNA"/>
</dbReference>
<sequence>MEGLNVGQLKHLVVEPALAALGLGGTAAVNLLTGTALAESRGAYVKQIGGGPALGLWQMEPATHDDCWANFLRFPVGQPYAGILENMLAHDLPRSAQMVSNLRYACAMARIRFYRVREALPAAQDPFALSRYHKVHYNTPLGAADPMANVDYFRRAVQA</sequence>
<proteinExistence type="predicted"/>
<dbReference type="AlphaFoldDB" id="A0A1B6VJ00"/>
<gene>
    <name evidence="1" type="ORF">A0123_02314</name>
</gene>
<dbReference type="OrthoDB" id="7355818at2"/>